<gene>
    <name evidence="3" type="ORF">KD146_12005</name>
</gene>
<evidence type="ECO:0000256" key="1">
    <source>
        <dbReference type="SAM" id="MobiDB-lite"/>
    </source>
</evidence>
<evidence type="ECO:0000313" key="3">
    <source>
        <dbReference type="EMBL" id="MBS3849422.1"/>
    </source>
</evidence>
<dbReference type="PROSITE" id="PS51257">
    <property type="entry name" value="PROKAR_LIPOPROTEIN"/>
    <property type="match status" value="1"/>
</dbReference>
<keyword evidence="2" id="KW-0732">Signal</keyword>
<reference evidence="3" key="1">
    <citation type="submission" date="2021-04" db="EMBL/GenBank/DDBJ databases">
        <title>Devosia litorisediminis sp. nov., isolated from a sand dune.</title>
        <authorList>
            <person name="Park S."/>
            <person name="Yoon J.-H."/>
        </authorList>
    </citation>
    <scope>NUCLEOTIDE SEQUENCE</scope>
    <source>
        <strain evidence="3">BSSL-BM10</strain>
    </source>
</reference>
<dbReference type="EMBL" id="JAGXTP010000001">
    <property type="protein sequence ID" value="MBS3849422.1"/>
    <property type="molecule type" value="Genomic_DNA"/>
</dbReference>
<name>A0A942E8N4_9HYPH</name>
<keyword evidence="4" id="KW-1185">Reference proteome</keyword>
<organism evidence="3 4">
    <name type="scientific">Devosia litorisediminis</name>
    <dbReference type="NCBI Taxonomy" id="2829817"/>
    <lineage>
        <taxon>Bacteria</taxon>
        <taxon>Pseudomonadati</taxon>
        <taxon>Pseudomonadota</taxon>
        <taxon>Alphaproteobacteria</taxon>
        <taxon>Hyphomicrobiales</taxon>
        <taxon>Devosiaceae</taxon>
        <taxon>Devosia</taxon>
    </lineage>
</organism>
<feature type="signal peptide" evidence="2">
    <location>
        <begin position="1"/>
        <end position="33"/>
    </location>
</feature>
<evidence type="ECO:0000313" key="4">
    <source>
        <dbReference type="Proteomes" id="UP000678281"/>
    </source>
</evidence>
<dbReference type="RefSeq" id="WP_212658895.1">
    <property type="nucleotide sequence ID" value="NZ_JAGXTP010000001.1"/>
</dbReference>
<dbReference type="Proteomes" id="UP000678281">
    <property type="component" value="Unassembled WGS sequence"/>
</dbReference>
<evidence type="ECO:0008006" key="5">
    <source>
        <dbReference type="Google" id="ProtNLM"/>
    </source>
</evidence>
<proteinExistence type="predicted"/>
<feature type="compositionally biased region" description="Polar residues" evidence="1">
    <location>
        <begin position="84"/>
        <end position="105"/>
    </location>
</feature>
<protein>
    <recommendedName>
        <fullName evidence="5">DUF3035 domain-containing protein</fullName>
    </recommendedName>
</protein>
<feature type="region of interest" description="Disordered" evidence="1">
    <location>
        <begin position="83"/>
        <end position="105"/>
    </location>
</feature>
<accession>A0A942E8N4</accession>
<evidence type="ECO:0000256" key="2">
    <source>
        <dbReference type="SAM" id="SignalP"/>
    </source>
</evidence>
<feature type="chain" id="PRO_5037947483" description="DUF3035 domain-containing protein" evidence="2">
    <location>
        <begin position="34"/>
        <end position="235"/>
    </location>
</feature>
<sequence>MRIAMTGQQAALRATSRAGSAALALLLALGLAACTTVEGTNALTDPGTFEREVMSSTARGLGLIPGEEPKEELTQARAPLVLPQSGQSLPTPTTQTASAQLPTDSDTAQIDASNLTEADLQRLRNARVVDLRSVAGRPLTDAEARALQARMSAANIDVRVNTKRPLYMPPDEYFTRVGDADLICSAPGGDLVSLNDPKCPEEVRKAIRRQMQSNSASPSIGGGPGVGLSKSEITN</sequence>
<comment type="caution">
    <text evidence="3">The sequence shown here is derived from an EMBL/GenBank/DDBJ whole genome shotgun (WGS) entry which is preliminary data.</text>
</comment>
<dbReference type="AlphaFoldDB" id="A0A942E8N4"/>
<feature type="region of interest" description="Disordered" evidence="1">
    <location>
        <begin position="210"/>
        <end position="235"/>
    </location>
</feature>